<dbReference type="EMBL" id="CP094534">
    <property type="protein sequence ID" value="UOE36266.1"/>
    <property type="molecule type" value="Genomic_DNA"/>
</dbReference>
<protein>
    <recommendedName>
        <fullName evidence="5">DUF3826 domain-containing protein</fullName>
    </recommendedName>
</protein>
<proteinExistence type="predicted"/>
<gene>
    <name evidence="3" type="ORF">MTP16_11625</name>
</gene>
<evidence type="ECO:0008006" key="5">
    <source>
        <dbReference type="Google" id="ProtNLM"/>
    </source>
</evidence>
<feature type="region of interest" description="Disordered" evidence="1">
    <location>
        <begin position="109"/>
        <end position="147"/>
    </location>
</feature>
<keyword evidence="4" id="KW-1185">Reference proteome</keyword>
<dbReference type="Proteomes" id="UP000831390">
    <property type="component" value="Chromosome"/>
</dbReference>
<dbReference type="RefSeq" id="WP_243519907.1">
    <property type="nucleotide sequence ID" value="NZ_CP094534.1"/>
</dbReference>
<feature type="signal peptide" evidence="2">
    <location>
        <begin position="1"/>
        <end position="17"/>
    </location>
</feature>
<reference evidence="3 4" key="1">
    <citation type="submission" date="2022-03" db="EMBL/GenBank/DDBJ databases">
        <title>Hymenobactersp. isolated from the air.</title>
        <authorList>
            <person name="Won M."/>
            <person name="Kwon S.-W."/>
        </authorList>
    </citation>
    <scope>NUCLEOTIDE SEQUENCE [LARGE SCALE GENOMIC DNA]</scope>
    <source>
        <strain evidence="3 4">KACC 22596</strain>
    </source>
</reference>
<organism evidence="3 4">
    <name type="scientific">Hymenobacter monticola</name>
    <dbReference type="NCBI Taxonomy" id="1705399"/>
    <lineage>
        <taxon>Bacteria</taxon>
        <taxon>Pseudomonadati</taxon>
        <taxon>Bacteroidota</taxon>
        <taxon>Cytophagia</taxon>
        <taxon>Cytophagales</taxon>
        <taxon>Hymenobacteraceae</taxon>
        <taxon>Hymenobacter</taxon>
    </lineage>
</organism>
<evidence type="ECO:0000256" key="1">
    <source>
        <dbReference type="SAM" id="MobiDB-lite"/>
    </source>
</evidence>
<keyword evidence="2" id="KW-0732">Signal</keyword>
<evidence type="ECO:0000256" key="2">
    <source>
        <dbReference type="SAM" id="SignalP"/>
    </source>
</evidence>
<sequence>MKKPLPLFLLLPLSAFAQYRPIYSPTARPTYSAPIRTFTPTPHQQSQVQQQQAYQHREQMRTQQLQQAQQMQLMQQQQLFRSQQMAMTRQQQLILRPQPTPQQLEEAQALQDKAEQKANDQLAQLAAEQQRQRQEHPTADAQQATVQQQADAQKLNALAVKNYREVFLPWQVGKALQARGLSAKGQQDLQAINKNLSRNGWWKKQEPAQLNQQVADYGKTLTSLTADLLGFDLATPPAPAPPSANTIDDLLAKPSFDQAAATQLIRETAQAEKIAAGVQLAKAVLAFNQLAATPSAEAQSDARKRRDEVKAGLRKVNQELQRYYAEMGSSRKLYDLQKSMLKATSGYLAKNGKA</sequence>
<accession>A0ABY4BE37</accession>
<evidence type="ECO:0000313" key="4">
    <source>
        <dbReference type="Proteomes" id="UP000831390"/>
    </source>
</evidence>
<evidence type="ECO:0000313" key="3">
    <source>
        <dbReference type="EMBL" id="UOE36266.1"/>
    </source>
</evidence>
<name>A0ABY4BE37_9BACT</name>
<feature type="chain" id="PRO_5047547673" description="DUF3826 domain-containing protein" evidence="2">
    <location>
        <begin position="18"/>
        <end position="354"/>
    </location>
</feature>